<dbReference type="InterPro" id="IPR036640">
    <property type="entry name" value="ABC1_TM_sf"/>
</dbReference>
<dbReference type="InterPro" id="IPR003439">
    <property type="entry name" value="ABC_transporter-like_ATP-bd"/>
</dbReference>
<dbReference type="FunFam" id="3.40.50.300:FF:000163">
    <property type="entry name" value="Multidrug resistance-associated protein member 4"/>
    <property type="match status" value="1"/>
</dbReference>
<keyword evidence="7 9" id="KW-1133">Transmembrane helix</keyword>
<feature type="transmembrane region" description="Helical" evidence="9">
    <location>
        <begin position="819"/>
        <end position="841"/>
    </location>
</feature>
<dbReference type="SUPFAM" id="SSF52540">
    <property type="entry name" value="P-loop containing nucleoside triphosphate hydrolases"/>
    <property type="match status" value="2"/>
</dbReference>
<dbReference type="GO" id="GO:0005524">
    <property type="term" value="F:ATP binding"/>
    <property type="evidence" value="ECO:0007669"/>
    <property type="project" value="UniProtKB-KW"/>
</dbReference>
<dbReference type="CDD" id="cd18580">
    <property type="entry name" value="ABC_6TM_ABCC_D2"/>
    <property type="match status" value="1"/>
</dbReference>
<feature type="domain" description="ABC transmembrane type-1" evidence="11">
    <location>
        <begin position="694"/>
        <end position="989"/>
    </location>
</feature>
<feature type="domain" description="ABC transporter" evidence="10">
    <location>
        <begin position="1022"/>
        <end position="1251"/>
    </location>
</feature>
<keyword evidence="2" id="KW-0813">Transport</keyword>
<feature type="transmembrane region" description="Helical" evidence="9">
    <location>
        <begin position="692"/>
        <end position="709"/>
    </location>
</feature>
<evidence type="ECO:0000313" key="12">
    <source>
        <dbReference type="EMBL" id="KAK4879946.1"/>
    </source>
</evidence>
<comment type="caution">
    <text evidence="12">The sequence shown here is derived from an EMBL/GenBank/DDBJ whole genome shotgun (WGS) entry which is preliminary data.</text>
</comment>
<dbReference type="CDD" id="cd18579">
    <property type="entry name" value="ABC_6TM_ABCC_D1"/>
    <property type="match status" value="1"/>
</dbReference>
<feature type="domain" description="ABC transmembrane type-1" evidence="11">
    <location>
        <begin position="75"/>
        <end position="357"/>
    </location>
</feature>
<feature type="transmembrane region" description="Helical" evidence="9">
    <location>
        <begin position="76"/>
        <end position="98"/>
    </location>
</feature>
<keyword evidence="3 9" id="KW-0812">Transmembrane</keyword>
<dbReference type="Gene3D" id="3.40.50.300">
    <property type="entry name" value="P-loop containing nucleotide triphosphate hydrolases"/>
    <property type="match status" value="2"/>
</dbReference>
<dbReference type="InterPro" id="IPR044726">
    <property type="entry name" value="ABCC_6TM_D2"/>
</dbReference>
<evidence type="ECO:0000256" key="9">
    <source>
        <dbReference type="SAM" id="Phobius"/>
    </source>
</evidence>
<accession>A0AAN7S9F5</accession>
<dbReference type="EMBL" id="JARPUR010000003">
    <property type="protein sequence ID" value="KAK4879946.1"/>
    <property type="molecule type" value="Genomic_DNA"/>
</dbReference>
<evidence type="ECO:0000259" key="11">
    <source>
        <dbReference type="PROSITE" id="PS50929"/>
    </source>
</evidence>
<keyword evidence="13" id="KW-1185">Reference proteome</keyword>
<dbReference type="CDD" id="cd03250">
    <property type="entry name" value="ABCC_MRP_domain1"/>
    <property type="match status" value="1"/>
</dbReference>
<proteinExistence type="predicted"/>
<evidence type="ECO:0000256" key="5">
    <source>
        <dbReference type="ARBA" id="ARBA00022741"/>
    </source>
</evidence>
<evidence type="ECO:0000256" key="6">
    <source>
        <dbReference type="ARBA" id="ARBA00022840"/>
    </source>
</evidence>
<dbReference type="CDD" id="cd03244">
    <property type="entry name" value="ABCC_MRP_domain2"/>
    <property type="match status" value="1"/>
</dbReference>
<evidence type="ECO:0000256" key="2">
    <source>
        <dbReference type="ARBA" id="ARBA00022448"/>
    </source>
</evidence>
<keyword evidence="6" id="KW-0067">ATP-binding</keyword>
<dbReference type="Proteomes" id="UP001353858">
    <property type="component" value="Unassembled WGS sequence"/>
</dbReference>
<evidence type="ECO:0000256" key="3">
    <source>
        <dbReference type="ARBA" id="ARBA00022692"/>
    </source>
</evidence>
<dbReference type="FunFam" id="3.40.50.300:FF:000973">
    <property type="entry name" value="Multidrug resistance-associated protein 4"/>
    <property type="match status" value="1"/>
</dbReference>
<feature type="transmembrane region" description="Helical" evidence="9">
    <location>
        <begin position="847"/>
        <end position="866"/>
    </location>
</feature>
<dbReference type="PROSITE" id="PS50929">
    <property type="entry name" value="ABC_TM1F"/>
    <property type="match status" value="2"/>
</dbReference>
<protein>
    <recommendedName>
        <fullName evidence="14">Multidrug resistance-associated protein lethal(2)03659</fullName>
    </recommendedName>
</protein>
<dbReference type="Gene3D" id="1.20.1560.10">
    <property type="entry name" value="ABC transporter type 1, transmembrane domain"/>
    <property type="match status" value="2"/>
</dbReference>
<dbReference type="GO" id="GO:0140359">
    <property type="term" value="F:ABC-type transporter activity"/>
    <property type="evidence" value="ECO:0007669"/>
    <property type="project" value="InterPro"/>
</dbReference>
<dbReference type="InterPro" id="IPR044746">
    <property type="entry name" value="ABCC_6TM_D1"/>
</dbReference>
<dbReference type="InterPro" id="IPR050173">
    <property type="entry name" value="ABC_transporter_C-like"/>
</dbReference>
<dbReference type="GO" id="GO:0016020">
    <property type="term" value="C:membrane"/>
    <property type="evidence" value="ECO:0007669"/>
    <property type="project" value="UniProtKB-SubCell"/>
</dbReference>
<dbReference type="FunFam" id="1.20.1560.10:FF:000014">
    <property type="entry name" value="Multidrug resistance-associated protein member 4"/>
    <property type="match status" value="1"/>
</dbReference>
<dbReference type="InterPro" id="IPR003593">
    <property type="entry name" value="AAA+_ATPase"/>
</dbReference>
<dbReference type="AlphaFoldDB" id="A0AAN7S9F5"/>
<evidence type="ECO:0000313" key="13">
    <source>
        <dbReference type="Proteomes" id="UP001353858"/>
    </source>
</evidence>
<feature type="transmembrane region" description="Helical" evidence="9">
    <location>
        <begin position="231"/>
        <end position="249"/>
    </location>
</feature>
<gene>
    <name evidence="12" type="ORF">RN001_008092</name>
</gene>
<evidence type="ECO:0000259" key="10">
    <source>
        <dbReference type="PROSITE" id="PS50893"/>
    </source>
</evidence>
<dbReference type="InterPro" id="IPR011527">
    <property type="entry name" value="ABC1_TM_dom"/>
</dbReference>
<feature type="transmembrane region" description="Helical" evidence="9">
    <location>
        <begin position="960"/>
        <end position="981"/>
    </location>
</feature>
<feature type="transmembrane region" description="Helical" evidence="9">
    <location>
        <begin position="207"/>
        <end position="225"/>
    </location>
</feature>
<evidence type="ECO:0000256" key="8">
    <source>
        <dbReference type="ARBA" id="ARBA00023136"/>
    </source>
</evidence>
<feature type="transmembrane region" description="Helical" evidence="9">
    <location>
        <begin position="316"/>
        <end position="334"/>
    </location>
</feature>
<dbReference type="SMART" id="SM00382">
    <property type="entry name" value="AAA"/>
    <property type="match status" value="2"/>
</dbReference>
<evidence type="ECO:0000256" key="7">
    <source>
        <dbReference type="ARBA" id="ARBA00022989"/>
    </source>
</evidence>
<comment type="subcellular location">
    <subcellularLocation>
        <location evidence="1">Membrane</location>
        <topology evidence="1">Multi-pass membrane protein</topology>
    </subcellularLocation>
</comment>
<dbReference type="GO" id="GO:0016887">
    <property type="term" value="F:ATP hydrolysis activity"/>
    <property type="evidence" value="ECO:0007669"/>
    <property type="project" value="InterPro"/>
</dbReference>
<organism evidence="12 13">
    <name type="scientific">Aquatica leii</name>
    <dbReference type="NCBI Taxonomy" id="1421715"/>
    <lineage>
        <taxon>Eukaryota</taxon>
        <taxon>Metazoa</taxon>
        <taxon>Ecdysozoa</taxon>
        <taxon>Arthropoda</taxon>
        <taxon>Hexapoda</taxon>
        <taxon>Insecta</taxon>
        <taxon>Pterygota</taxon>
        <taxon>Neoptera</taxon>
        <taxon>Endopterygota</taxon>
        <taxon>Coleoptera</taxon>
        <taxon>Polyphaga</taxon>
        <taxon>Elateriformia</taxon>
        <taxon>Elateroidea</taxon>
        <taxon>Lampyridae</taxon>
        <taxon>Luciolinae</taxon>
        <taxon>Aquatica</taxon>
    </lineage>
</organism>
<dbReference type="PANTHER" id="PTHR24223">
    <property type="entry name" value="ATP-BINDING CASSETTE SUB-FAMILY C"/>
    <property type="match status" value="1"/>
</dbReference>
<dbReference type="PANTHER" id="PTHR24223:SF448">
    <property type="entry name" value="FI20146P1-RELATED"/>
    <property type="match status" value="1"/>
</dbReference>
<dbReference type="PROSITE" id="PS50893">
    <property type="entry name" value="ABC_TRANSPORTER_2"/>
    <property type="match status" value="2"/>
</dbReference>
<feature type="transmembrane region" description="Helical" evidence="9">
    <location>
        <begin position="346"/>
        <end position="371"/>
    </location>
</feature>
<reference evidence="13" key="1">
    <citation type="submission" date="2023-01" db="EMBL/GenBank/DDBJ databases">
        <title>Key to firefly adult light organ development and bioluminescence: homeobox transcription factors regulate luciferase expression and transportation to peroxisome.</title>
        <authorList>
            <person name="Fu X."/>
        </authorList>
    </citation>
    <scope>NUCLEOTIDE SEQUENCE [LARGE SCALE GENOMIC DNA]</scope>
</reference>
<evidence type="ECO:0000256" key="4">
    <source>
        <dbReference type="ARBA" id="ARBA00022737"/>
    </source>
</evidence>
<name>A0AAN7S9F5_9COLE</name>
<dbReference type="Pfam" id="PF00005">
    <property type="entry name" value="ABC_tran"/>
    <property type="match status" value="2"/>
</dbReference>
<dbReference type="SUPFAM" id="SSF90123">
    <property type="entry name" value="ABC transporter transmembrane region"/>
    <property type="match status" value="2"/>
</dbReference>
<sequence length="1259" mass="143136">MDVRKKTYRKPNPIDNANILSKLAFSFVFGIFKKGLKNDFQEKDLYEINKSCEATYLGNRLQNEWNKEKKKDNPSLFWALCRIFGPLYVVTGVLYFIVSTSGSIIRPRLKGKLVSYFSPNQTLITETEAYYYGVGLVLFSMLYTLFLHYYFFINELIGFKVKTCLASVIYRKSLKLSLTSMSQKGTGDVITLITKDLNMLDYGVHMANHLWVGAIQIIILTYIMYQEIQVSSIIGTIVIMLSLPIQAYLGKNISKYRKRTAQKTDQRVRTTQEMLTALRIIKMYTWELFFKNKILSLRGKEIRDWRILSYLKTTSFGFGSLISKVSLCITIVAYTGMGNNVTAEKAFVVTGCFAILSPIATHYIPGAIITISEAIASMKRINKFLLLTEIKEDFQVQQLIGPSPTISIKKVNVKIDKYLILKNINTSIHSGLTVVTGIVGSGKSTFIKLLFGDVVGAEGTVEISGTVSYSSQDPWLFPSTIKQNIVFNEKFDEERYSNVIKACDLEKDFYVLPERDETRVIDKGLNLSRGQQMRINLARAIYKNADIYLLDDCLSAVDDHVGKHIFNHCIKKFLYDKICIFVTYKEEFISNSNDIILLKEGEIIFKGSYDMLLNFDGYKPDMMRTVTKSVVDEPKILLDKSGEEDDDFHDQYEQSKLLTQTDQNVYAEYTNEGSVNKEVYFTYFKAAGGIKIFILVLVASILAQAMFSWSDYFISKWVDIEQKMSLFRLNDSVATTEYEDLNHNRSKILTGYSFVVLGLVLLIFLKTGLFLYFFSEAAKNIHNMILNSIVNACMKFFDMNLSGNILNRFSRDMAILDEVMPMIILEVLSILIFLVSILFVISTVNAMFLIPSIILLIVLALARWLYISTSRSIRRLEGATRSPLIGQFNATLEGLSTIRASGAQEILVKEFDNHQNLYNSAVFINIAISRALGFYLDFICCIYITIIILSFLVFKIDSLAGTVGLVITQAFYLTGVLQWGVRRWAELENQMTAAERVLEYATVDTEVKIGVEPTNWPSNGKIVFKDVNLRYLSTSERVLKDINFEIQPNYKVGIVGRTGAGKTSIVSTLFRLYEFRGSIIIDDVDINMVAVELLRSSISIIPQDPILFTGTIRDNIDPFKIYDDKKLWDALEAVEMKGVIVNLNDTIKDGGSNFSIGQRQLICLARAIVRNNKVLVLDEATANMDKDTDKLIQDTIRRRFNDCTVITIAHRLHTVMNADRILVMELGRILEYEHPQVLLNDTNSHFYKMAKESGLDKPI</sequence>
<feature type="transmembrane region" description="Helical" evidence="9">
    <location>
        <begin position="129"/>
        <end position="152"/>
    </location>
</feature>
<feature type="domain" description="ABC transporter" evidence="10">
    <location>
        <begin position="406"/>
        <end position="625"/>
    </location>
</feature>
<keyword evidence="8 9" id="KW-0472">Membrane</keyword>
<keyword evidence="5" id="KW-0547">Nucleotide-binding</keyword>
<keyword evidence="4" id="KW-0677">Repeat</keyword>
<feature type="transmembrane region" description="Helical" evidence="9">
    <location>
        <begin position="934"/>
        <end position="954"/>
    </location>
</feature>
<evidence type="ECO:0008006" key="14">
    <source>
        <dbReference type="Google" id="ProtNLM"/>
    </source>
</evidence>
<dbReference type="InterPro" id="IPR027417">
    <property type="entry name" value="P-loop_NTPase"/>
</dbReference>
<feature type="transmembrane region" description="Helical" evidence="9">
    <location>
        <begin position="751"/>
        <end position="774"/>
    </location>
</feature>
<dbReference type="Pfam" id="PF00664">
    <property type="entry name" value="ABC_membrane"/>
    <property type="match status" value="2"/>
</dbReference>
<dbReference type="FunFam" id="1.20.1560.10:FF:000026">
    <property type="entry name" value="Multidrug resistance-associated protein lethal(2)03659"/>
    <property type="match status" value="1"/>
</dbReference>
<evidence type="ECO:0000256" key="1">
    <source>
        <dbReference type="ARBA" id="ARBA00004141"/>
    </source>
</evidence>